<organism evidence="5 6">
    <name type="scientific">Fructilactobacillus cliffordii</name>
    <dbReference type="NCBI Taxonomy" id="2940299"/>
    <lineage>
        <taxon>Bacteria</taxon>
        <taxon>Bacillati</taxon>
        <taxon>Bacillota</taxon>
        <taxon>Bacilli</taxon>
        <taxon>Lactobacillales</taxon>
        <taxon>Lactobacillaceae</taxon>
        <taxon>Fructilactobacillus</taxon>
    </lineage>
</organism>
<dbReference type="GO" id="GO:0050519">
    <property type="term" value="F:holo-citrate lyase synthase activity"/>
    <property type="evidence" value="ECO:0007669"/>
    <property type="project" value="UniProtKB-EC"/>
</dbReference>
<evidence type="ECO:0000313" key="6">
    <source>
        <dbReference type="Proteomes" id="UP001055911"/>
    </source>
</evidence>
<keyword evidence="3 5" id="KW-0548">Nucleotidyltransferase</keyword>
<dbReference type="EC" id="2.7.7.61" evidence="1"/>
<sequence length="179" mass="20159">MRDLFTTGTPQTIADVLHSKDERVHRQQQLLAQFPQGTVVALKMNVPGPIKTNASLWELFAAGQRQFETQFQDAEQLQTPIVTTTSAGTEVFYVFALAGTTAKQRAMTFEDQEPLGRLFDADVFTSDQKRYSRSTMGYPVRRCFLCDRPAKECGRNRTHSVAELQAYFNQVATEVLGDD</sequence>
<dbReference type="GO" id="GO:0016829">
    <property type="term" value="F:lyase activity"/>
    <property type="evidence" value="ECO:0007669"/>
    <property type="project" value="UniProtKB-KW"/>
</dbReference>
<reference evidence="5" key="1">
    <citation type="submission" date="2022-05" db="EMBL/GenBank/DDBJ databases">
        <authorList>
            <person name="Oliphant S.A."/>
            <person name="Watson-Haigh N.S."/>
            <person name="Sumby K.M."/>
            <person name="Gardner J.M."/>
            <person name="Jiranek V."/>
        </authorList>
    </citation>
    <scope>NUCLEOTIDE SEQUENCE</scope>
    <source>
        <strain evidence="5">KI4_B1</strain>
    </source>
</reference>
<keyword evidence="2 5" id="KW-0808">Transferase</keyword>
<dbReference type="NCBIfam" id="TIGR03124">
    <property type="entry name" value="citrate_citX"/>
    <property type="match status" value="1"/>
</dbReference>
<accession>A0A9Q8ZP81</accession>
<evidence type="ECO:0000313" key="5">
    <source>
        <dbReference type="EMBL" id="USS89049.1"/>
    </source>
</evidence>
<keyword evidence="5" id="KW-0456">Lyase</keyword>
<evidence type="ECO:0000256" key="4">
    <source>
        <dbReference type="ARBA" id="ARBA00048574"/>
    </source>
</evidence>
<name>A0A9Q8ZP81_9LACO</name>
<dbReference type="GO" id="GO:0051191">
    <property type="term" value="P:prosthetic group biosynthetic process"/>
    <property type="evidence" value="ECO:0007669"/>
    <property type="project" value="InterPro"/>
</dbReference>
<proteinExistence type="predicted"/>
<evidence type="ECO:0000256" key="1">
    <source>
        <dbReference type="ARBA" id="ARBA00012524"/>
    </source>
</evidence>
<dbReference type="AlphaFoldDB" id="A0A9Q8ZP81"/>
<keyword evidence="6" id="KW-1185">Reference proteome</keyword>
<comment type="catalytic activity">
    <reaction evidence="4">
        <text>apo-[citrate lyase ACP] + 2'-(5''-triphospho-alpha-D-ribosyl)-3'-dephospho-CoA = holo-[citrate lyase ACP] + diphosphate</text>
        <dbReference type="Rhea" id="RHEA:16333"/>
        <dbReference type="Rhea" id="RHEA-COMP:10157"/>
        <dbReference type="Rhea" id="RHEA-COMP:10158"/>
        <dbReference type="ChEBI" id="CHEBI:29999"/>
        <dbReference type="ChEBI" id="CHEBI:33019"/>
        <dbReference type="ChEBI" id="CHEBI:61378"/>
        <dbReference type="ChEBI" id="CHEBI:82683"/>
        <dbReference type="EC" id="2.7.7.61"/>
    </reaction>
</comment>
<evidence type="ECO:0000256" key="2">
    <source>
        <dbReference type="ARBA" id="ARBA00022679"/>
    </source>
</evidence>
<gene>
    <name evidence="5" type="primary">citX</name>
    <name evidence="5" type="ORF">M3M40_06085</name>
</gene>
<dbReference type="RefSeq" id="WP_252766566.1">
    <property type="nucleotide sequence ID" value="NZ_CP097119.1"/>
</dbReference>
<dbReference type="InterPro" id="IPR005551">
    <property type="entry name" value="CitX"/>
</dbReference>
<dbReference type="Proteomes" id="UP001055911">
    <property type="component" value="Chromosome"/>
</dbReference>
<dbReference type="Pfam" id="PF03802">
    <property type="entry name" value="CitX"/>
    <property type="match status" value="1"/>
</dbReference>
<evidence type="ECO:0000256" key="3">
    <source>
        <dbReference type="ARBA" id="ARBA00022695"/>
    </source>
</evidence>
<protein>
    <recommendedName>
        <fullName evidence="1">citrate lyase holo-[acyl-carrier protein] synthase</fullName>
        <ecNumber evidence="1">2.7.7.61</ecNumber>
    </recommendedName>
</protein>
<dbReference type="EMBL" id="CP097119">
    <property type="protein sequence ID" value="USS89049.1"/>
    <property type="molecule type" value="Genomic_DNA"/>
</dbReference>